<dbReference type="GO" id="GO:0005524">
    <property type="term" value="F:ATP binding"/>
    <property type="evidence" value="ECO:0007669"/>
    <property type="project" value="UniProtKB-KW"/>
</dbReference>
<proteinExistence type="inferred from homology"/>
<evidence type="ECO:0000313" key="7">
    <source>
        <dbReference type="Proteomes" id="UP000585836"/>
    </source>
</evidence>
<dbReference type="GO" id="GO:0016887">
    <property type="term" value="F:ATP hydrolysis activity"/>
    <property type="evidence" value="ECO:0007669"/>
    <property type="project" value="InterPro"/>
</dbReference>
<keyword evidence="7" id="KW-1185">Reference proteome</keyword>
<dbReference type="RefSeq" id="WP_184961049.1">
    <property type="nucleotide sequence ID" value="NZ_JACHJK010000001.1"/>
</dbReference>
<dbReference type="Proteomes" id="UP000585836">
    <property type="component" value="Unassembled WGS sequence"/>
</dbReference>
<dbReference type="InterPro" id="IPR027417">
    <property type="entry name" value="P-loop_NTPase"/>
</dbReference>
<dbReference type="PROSITE" id="PS50893">
    <property type="entry name" value="ABC_TRANSPORTER_2"/>
    <property type="match status" value="1"/>
</dbReference>
<dbReference type="PROSITE" id="PS00211">
    <property type="entry name" value="ABC_TRANSPORTER_1"/>
    <property type="match status" value="1"/>
</dbReference>
<dbReference type="SUPFAM" id="SSF52540">
    <property type="entry name" value="P-loop containing nucleoside triphosphate hydrolases"/>
    <property type="match status" value="1"/>
</dbReference>
<keyword evidence="3" id="KW-0547">Nucleotide-binding</keyword>
<evidence type="ECO:0000313" key="6">
    <source>
        <dbReference type="EMBL" id="MBB5925367.1"/>
    </source>
</evidence>
<dbReference type="InterPro" id="IPR003439">
    <property type="entry name" value="ABC_transporter-like_ATP-bd"/>
</dbReference>
<dbReference type="InterPro" id="IPR017871">
    <property type="entry name" value="ABC_transporter-like_CS"/>
</dbReference>
<dbReference type="PANTHER" id="PTHR43335:SF2">
    <property type="entry name" value="ABC TRANSPORTER, ATP-BINDING PROTEIN"/>
    <property type="match status" value="1"/>
</dbReference>
<evidence type="ECO:0000256" key="2">
    <source>
        <dbReference type="ARBA" id="ARBA00022448"/>
    </source>
</evidence>
<dbReference type="AlphaFoldDB" id="A0A7W9UNK8"/>
<evidence type="ECO:0000256" key="1">
    <source>
        <dbReference type="ARBA" id="ARBA00005417"/>
    </source>
</evidence>
<protein>
    <submittedName>
        <fullName evidence="6">ABC-2 type transport system ATP-binding protein</fullName>
    </submittedName>
</protein>
<evidence type="ECO:0000259" key="5">
    <source>
        <dbReference type="PROSITE" id="PS50893"/>
    </source>
</evidence>
<name>A0A7W9UNK8_9ACTN</name>
<dbReference type="Gene3D" id="3.40.50.300">
    <property type="entry name" value="P-loop containing nucleotide triphosphate hydrolases"/>
    <property type="match status" value="1"/>
</dbReference>
<dbReference type="EMBL" id="JACHJK010000001">
    <property type="protein sequence ID" value="MBB5925367.1"/>
    <property type="molecule type" value="Genomic_DNA"/>
</dbReference>
<evidence type="ECO:0000256" key="4">
    <source>
        <dbReference type="ARBA" id="ARBA00022840"/>
    </source>
</evidence>
<evidence type="ECO:0000256" key="3">
    <source>
        <dbReference type="ARBA" id="ARBA00022741"/>
    </source>
</evidence>
<dbReference type="SMART" id="SM00382">
    <property type="entry name" value="AAA"/>
    <property type="match status" value="1"/>
</dbReference>
<keyword evidence="2" id="KW-0813">Transport</keyword>
<organism evidence="6 7">
    <name type="scientific">Streptomyces echinatus</name>
    <dbReference type="NCBI Taxonomy" id="67293"/>
    <lineage>
        <taxon>Bacteria</taxon>
        <taxon>Bacillati</taxon>
        <taxon>Actinomycetota</taxon>
        <taxon>Actinomycetes</taxon>
        <taxon>Kitasatosporales</taxon>
        <taxon>Streptomycetaceae</taxon>
        <taxon>Streptomyces</taxon>
    </lineage>
</organism>
<sequence>MTTHHNTAAAGSQPVAAVSGVTVRYGATVALDDVSLAFPAGVTGLLGPNGAGKSTLLSLLSTARTPRSGTVALLGEQASGRARTERLRRRIGVLPQSFGFYPRFTVLEFTEYAAWLRKVPAAQRRERAVEALRLVQMDQHADRRMGALSGGMLRRVGIAQTMVNEPSLVLLDEPTVGLDPAQRVGFRSLIRQLGERCAVVMSTHLAEDVAHVCDRVAVLLAGTVRFTGTVAELCALPSRDASPDGAGDTEAEGTAVEVDGTAVEAGYLHLAGAEAAAI</sequence>
<dbReference type="InterPro" id="IPR003593">
    <property type="entry name" value="AAA+_ATPase"/>
</dbReference>
<gene>
    <name evidence="6" type="ORF">FHS34_000802</name>
</gene>
<dbReference type="Pfam" id="PF00005">
    <property type="entry name" value="ABC_tran"/>
    <property type="match status" value="1"/>
</dbReference>
<comment type="caution">
    <text evidence="6">The sequence shown here is derived from an EMBL/GenBank/DDBJ whole genome shotgun (WGS) entry which is preliminary data.</text>
</comment>
<reference evidence="6 7" key="1">
    <citation type="submission" date="2020-08" db="EMBL/GenBank/DDBJ databases">
        <title>Genomic Encyclopedia of Type Strains, Phase III (KMG-III): the genomes of soil and plant-associated and newly described type strains.</title>
        <authorList>
            <person name="Whitman W."/>
        </authorList>
    </citation>
    <scope>NUCLEOTIDE SEQUENCE [LARGE SCALE GENOMIC DNA]</scope>
    <source>
        <strain evidence="6 7">CECT 3313</strain>
    </source>
</reference>
<feature type="domain" description="ABC transporter" evidence="5">
    <location>
        <begin position="16"/>
        <end position="246"/>
    </location>
</feature>
<keyword evidence="4 6" id="KW-0067">ATP-binding</keyword>
<comment type="similarity">
    <text evidence="1">Belongs to the ABC transporter superfamily.</text>
</comment>
<dbReference type="PANTHER" id="PTHR43335">
    <property type="entry name" value="ABC TRANSPORTER, ATP-BINDING PROTEIN"/>
    <property type="match status" value="1"/>
</dbReference>
<accession>A0A7W9UNK8</accession>